<dbReference type="Proteomes" id="UP000237056">
    <property type="component" value="Unassembled WGS sequence"/>
</dbReference>
<accession>A0A2S4N485</accession>
<comment type="caution">
    <text evidence="2">The sequence shown here is derived from an EMBL/GenBank/DDBJ whole genome shotgun (WGS) entry which is preliminary data.</text>
</comment>
<name>A0A2S4N485_9FLAO</name>
<dbReference type="RefSeq" id="WP_103727247.1">
    <property type="nucleotide sequence ID" value="NZ_PQNY01000080.1"/>
</dbReference>
<dbReference type="Gene3D" id="1.10.1200.10">
    <property type="entry name" value="ACP-like"/>
    <property type="match status" value="1"/>
</dbReference>
<sequence>MTDYELKNIDPEDIEDLLVKVETSFDIKFVGDELVHITTFGQLCDHIANKIKLDNSDDCTSQQAFYKLRDAISSTLQIDNKTISTDFQLADLLPRQSRRSKTKKLESHLGFNLNILRPPHWVTGTLGILLLASLVGLFFNWQIGLIGLVFSITGLWLANKVGNELDLQTVGQVAEKMTRENYLKSRRNPMTFNKKEIEKVLTDWFSNDLDLDKSKLTRDAKFV</sequence>
<feature type="transmembrane region" description="Helical" evidence="1">
    <location>
        <begin position="126"/>
        <end position="158"/>
    </location>
</feature>
<gene>
    <name evidence="2" type="ORF">Q361_1801</name>
</gene>
<evidence type="ECO:0000313" key="2">
    <source>
        <dbReference type="EMBL" id="POS00517.1"/>
    </source>
</evidence>
<dbReference type="OrthoDB" id="668798at2"/>
<keyword evidence="3" id="KW-1185">Reference proteome</keyword>
<dbReference type="AlphaFoldDB" id="A0A2S4N485"/>
<organism evidence="2 3">
    <name type="scientific">Flavobacterium croceum DSM 17960</name>
    <dbReference type="NCBI Taxonomy" id="1121886"/>
    <lineage>
        <taxon>Bacteria</taxon>
        <taxon>Pseudomonadati</taxon>
        <taxon>Bacteroidota</taxon>
        <taxon>Flavobacteriia</taxon>
        <taxon>Flavobacteriales</taxon>
        <taxon>Flavobacteriaceae</taxon>
        <taxon>Flavobacterium</taxon>
    </lineage>
</organism>
<keyword evidence="1" id="KW-1133">Transmembrane helix</keyword>
<keyword evidence="1" id="KW-0472">Membrane</keyword>
<evidence type="ECO:0000256" key="1">
    <source>
        <dbReference type="SAM" id="Phobius"/>
    </source>
</evidence>
<reference evidence="2 3" key="1">
    <citation type="submission" date="2018-01" db="EMBL/GenBank/DDBJ databases">
        <title>Genomic Encyclopedia of Type Strains, Phase I: the one thousand microbial genomes (KMG-I) project.</title>
        <authorList>
            <person name="Goeker M."/>
        </authorList>
    </citation>
    <scope>NUCLEOTIDE SEQUENCE [LARGE SCALE GENOMIC DNA]</scope>
    <source>
        <strain evidence="2 3">DSM 17960</strain>
    </source>
</reference>
<evidence type="ECO:0000313" key="3">
    <source>
        <dbReference type="Proteomes" id="UP000237056"/>
    </source>
</evidence>
<proteinExistence type="predicted"/>
<dbReference type="EMBL" id="PQNY01000080">
    <property type="protein sequence ID" value="POS00517.1"/>
    <property type="molecule type" value="Genomic_DNA"/>
</dbReference>
<evidence type="ECO:0008006" key="4">
    <source>
        <dbReference type="Google" id="ProtNLM"/>
    </source>
</evidence>
<protein>
    <recommendedName>
        <fullName evidence="4">Acyl carrier protein</fullName>
    </recommendedName>
</protein>
<keyword evidence="1" id="KW-0812">Transmembrane</keyword>
<dbReference type="InterPro" id="IPR036736">
    <property type="entry name" value="ACP-like_sf"/>
</dbReference>